<proteinExistence type="predicted"/>
<gene>
    <name evidence="1" type="ORF">SAMN05421684_5433</name>
</gene>
<dbReference type="AlphaFoldDB" id="A0A1H3TB02"/>
<reference evidence="2" key="1">
    <citation type="submission" date="2016-10" db="EMBL/GenBank/DDBJ databases">
        <authorList>
            <person name="Varghese N."/>
            <person name="Submissions S."/>
        </authorList>
    </citation>
    <scope>NUCLEOTIDE SEQUENCE [LARGE SCALE GENOMIC DNA]</scope>
    <source>
        <strain evidence="2">DSM 44718</strain>
    </source>
</reference>
<dbReference type="Proteomes" id="UP000199632">
    <property type="component" value="Unassembled WGS sequence"/>
</dbReference>
<dbReference type="EMBL" id="FNQB01000003">
    <property type="protein sequence ID" value="SDZ47280.1"/>
    <property type="molecule type" value="Genomic_DNA"/>
</dbReference>
<keyword evidence="2" id="KW-1185">Reference proteome</keyword>
<dbReference type="RefSeq" id="WP_204082617.1">
    <property type="nucleotide sequence ID" value="NZ_BOND01000002.1"/>
</dbReference>
<evidence type="ECO:0000313" key="1">
    <source>
        <dbReference type="EMBL" id="SDZ47280.1"/>
    </source>
</evidence>
<sequence>MRRIKLRDSESGLGLVVTGRATPGLRFEVASGGRLLLRQQNRLVLLGKVRGWNDGVDVQRTGDYVSPLPPLRADHARQITPSGDTAWFGRWAHQFASWLDDGAGPLHDGSWILGPRKLPAYCLRGDLVTDYPDSYLDWWDGWNGVLPLTQLPDADSARVKAFRRQAREGTLPPLLLWSVTAFDGYVLLDGRCRLVAALAEGIEPAVLVLAHASADLREDRRTRAWPIRGGVPTWEMRAAAQAWVAE</sequence>
<protein>
    <submittedName>
        <fullName evidence="1">Uncharacterized protein</fullName>
    </submittedName>
</protein>
<evidence type="ECO:0000313" key="2">
    <source>
        <dbReference type="Proteomes" id="UP000199632"/>
    </source>
</evidence>
<name>A0A1H3TB02_9ACTN</name>
<accession>A0A1H3TB02</accession>
<organism evidence="1 2">
    <name type="scientific">Asanoa ishikariensis</name>
    <dbReference type="NCBI Taxonomy" id="137265"/>
    <lineage>
        <taxon>Bacteria</taxon>
        <taxon>Bacillati</taxon>
        <taxon>Actinomycetota</taxon>
        <taxon>Actinomycetes</taxon>
        <taxon>Micromonosporales</taxon>
        <taxon>Micromonosporaceae</taxon>
        <taxon>Asanoa</taxon>
    </lineage>
</organism>